<dbReference type="SUPFAM" id="SSF47836">
    <property type="entry name" value="Retroviral matrix proteins"/>
    <property type="match status" value="1"/>
</dbReference>
<proteinExistence type="predicted"/>
<protein>
    <recommendedName>
        <fullName evidence="7">CCHC-type domain-containing protein</fullName>
    </recommendedName>
</protein>
<keyword evidence="5" id="KW-0862">Zinc</keyword>
<feature type="region of interest" description="Disordered" evidence="6">
    <location>
        <begin position="202"/>
        <end position="223"/>
    </location>
</feature>
<dbReference type="GO" id="GO:0008270">
    <property type="term" value="F:zinc ion binding"/>
    <property type="evidence" value="ECO:0007669"/>
    <property type="project" value="UniProtKB-KW"/>
</dbReference>
<feature type="region of interest" description="Disordered" evidence="6">
    <location>
        <begin position="136"/>
        <end position="189"/>
    </location>
</feature>
<dbReference type="GO" id="GO:0003676">
    <property type="term" value="F:nucleic acid binding"/>
    <property type="evidence" value="ECO:0007669"/>
    <property type="project" value="InterPro"/>
</dbReference>
<dbReference type="Pfam" id="PF02093">
    <property type="entry name" value="Gag_p30"/>
    <property type="match status" value="1"/>
</dbReference>
<dbReference type="PROSITE" id="PS50007">
    <property type="entry name" value="PIPLC_X_DOMAIN"/>
    <property type="match status" value="1"/>
</dbReference>
<dbReference type="Pfam" id="PF00098">
    <property type="entry name" value="zf-CCHC"/>
    <property type="match status" value="1"/>
</dbReference>
<dbReference type="Pfam" id="PF01140">
    <property type="entry name" value="Gag_MA"/>
    <property type="match status" value="1"/>
</dbReference>
<dbReference type="InterPro" id="IPR001878">
    <property type="entry name" value="Znf_CCHC"/>
</dbReference>
<evidence type="ECO:0000256" key="2">
    <source>
        <dbReference type="ARBA" id="ARBA00022511"/>
    </source>
</evidence>
<dbReference type="Gene3D" id="4.10.60.10">
    <property type="entry name" value="Zinc finger, CCHC-type"/>
    <property type="match status" value="1"/>
</dbReference>
<dbReference type="InterPro" id="IPR050462">
    <property type="entry name" value="Retroviral_Gag-Pol_poly"/>
</dbReference>
<keyword evidence="5" id="KW-0863">Zinc-finger</keyword>
<evidence type="ECO:0000256" key="5">
    <source>
        <dbReference type="PROSITE-ProRule" id="PRU00047"/>
    </source>
</evidence>
<dbReference type="InterPro" id="IPR036946">
    <property type="entry name" value="G_retro_matrix_sf"/>
</dbReference>
<keyword evidence="2" id="KW-1032">Host cell membrane</keyword>
<name>A0A8I5NT99_PAPAN</name>
<dbReference type="Gene3D" id="1.10.150.180">
    <property type="entry name" value="Gamma-retroviral matrix domain"/>
    <property type="match status" value="1"/>
</dbReference>
<keyword evidence="5" id="KW-0479">Metal-binding</keyword>
<reference evidence="8" key="2">
    <citation type="submission" date="2025-08" db="UniProtKB">
        <authorList>
            <consortium name="Ensembl"/>
        </authorList>
    </citation>
    <scope>IDENTIFICATION</scope>
</reference>
<evidence type="ECO:0000256" key="1">
    <source>
        <dbReference type="ARBA" id="ARBA00004165"/>
    </source>
</evidence>
<feature type="domain" description="CCHC-type" evidence="7">
    <location>
        <begin position="497"/>
        <end position="512"/>
    </location>
</feature>
<sequence>MGNTQSTPLSLLTSNFKEVRARGHDLGMEIRKGKLITLCCSEWPAFDVGWPPEGTFQLAVITRVKSKIFLPGHAGHLNHIPYILIWQDLVENPPPWLSPFQLASEPSKALVARPLKSKQPTAPPILFYLTAGTHCSQNPLRTPPGPRPQPPGLSRGREQADGRRPTHLDPPPRLSRGREQADGRQPAHMGLLKGKVTLKGRRGGREGALRGLAPPQPPDSTVALPLREIGPPDDTGIPRLQYWPFSTSDLYNWKTQSAWFSDNPKDLLTLLDSVMFTHQPTWDDCQQLLRILFTTEERERVQVEARKLVPGDDGQPTANPDLINMTFPPTRLVWDYNTAEGRGRLHLYRQTLMAGLRAAACKPTNLAKVYSILQGKTESPATYLERLMEAFRQYTPIDPETPGSQAAVVMSFINQAAPDIKRKLQKLEDLEGKRIQDLLQIAQQVYNNRDTPEERQFKATEKMTKVLAAVVQKEHLQPEYTQPRRLPRHDNLKKDQCAYCKEAGHWVRDCPKKKQRGQGPPRSTPVLVTQDED</sequence>
<dbReference type="Ensembl" id="ENSPANT00000061567.1">
    <property type="protein sequence ID" value="ENSPANP00000060697.1"/>
    <property type="gene ID" value="ENSPANG00000045857.1"/>
</dbReference>
<organism evidence="8 9">
    <name type="scientific">Papio anubis</name>
    <name type="common">Olive baboon</name>
    <dbReference type="NCBI Taxonomy" id="9555"/>
    <lineage>
        <taxon>Eukaryota</taxon>
        <taxon>Metazoa</taxon>
        <taxon>Chordata</taxon>
        <taxon>Craniata</taxon>
        <taxon>Vertebrata</taxon>
        <taxon>Euteleostomi</taxon>
        <taxon>Mammalia</taxon>
        <taxon>Eutheria</taxon>
        <taxon>Euarchontoglires</taxon>
        <taxon>Primates</taxon>
        <taxon>Haplorrhini</taxon>
        <taxon>Catarrhini</taxon>
        <taxon>Cercopithecidae</taxon>
        <taxon>Cercopithecinae</taxon>
        <taxon>Papio</taxon>
    </lineage>
</organism>
<dbReference type="Proteomes" id="UP000028761">
    <property type="component" value="Chromosome 2"/>
</dbReference>
<keyword evidence="4" id="KW-0472">Membrane</keyword>
<dbReference type="InterPro" id="IPR008919">
    <property type="entry name" value="Retrov_capsid_N"/>
</dbReference>
<dbReference type="SMART" id="SM00343">
    <property type="entry name" value="ZnF_C2HC"/>
    <property type="match status" value="1"/>
</dbReference>
<comment type="subcellular location">
    <subcellularLocation>
        <location evidence="1">Host cell membrane</location>
    </subcellularLocation>
</comment>
<accession>A0A8I5NT99</accession>
<dbReference type="InterPro" id="IPR000840">
    <property type="entry name" value="G_retro_matrix"/>
</dbReference>
<dbReference type="SUPFAM" id="SSF57756">
    <property type="entry name" value="Retrovirus zinc finger-like domains"/>
    <property type="match status" value="1"/>
</dbReference>
<dbReference type="SUPFAM" id="SSF47943">
    <property type="entry name" value="Retrovirus capsid protein, N-terminal core domain"/>
    <property type="match status" value="1"/>
</dbReference>
<feature type="compositionally biased region" description="Pro residues" evidence="6">
    <location>
        <begin position="141"/>
        <end position="151"/>
    </location>
</feature>
<dbReference type="PANTHER" id="PTHR33166">
    <property type="entry name" value="GAG_P30 DOMAIN-CONTAINING PROTEIN"/>
    <property type="match status" value="1"/>
</dbReference>
<dbReference type="InterPro" id="IPR010999">
    <property type="entry name" value="Retrovr_matrix"/>
</dbReference>
<dbReference type="GeneTree" id="ENSGT01010000222569"/>
<dbReference type="Gene3D" id="1.10.375.10">
    <property type="entry name" value="Human Immunodeficiency Virus Type 1 Capsid Protein"/>
    <property type="match status" value="1"/>
</dbReference>
<evidence type="ECO:0000259" key="7">
    <source>
        <dbReference type="PROSITE" id="PS50158"/>
    </source>
</evidence>
<reference evidence="8 9" key="1">
    <citation type="submission" date="2012-03" db="EMBL/GenBank/DDBJ databases">
        <title>Whole Genome Assembly of Papio anubis.</title>
        <authorList>
            <person name="Liu Y.L."/>
            <person name="Abraham K.A."/>
            <person name="Akbar H.A."/>
            <person name="Ali S.A."/>
            <person name="Anosike U.A."/>
            <person name="Aqrawi P.A."/>
            <person name="Arias F.A."/>
            <person name="Attaway T.A."/>
            <person name="Awwad R.A."/>
            <person name="Babu C.B."/>
            <person name="Bandaranaike D.B."/>
            <person name="Battles P.B."/>
            <person name="Bell A.B."/>
            <person name="Beltran B.B."/>
            <person name="Berhane-Mersha D.B."/>
            <person name="Bess C.B."/>
            <person name="Bickham C.B."/>
            <person name="Bolden T.B."/>
            <person name="Carter K.C."/>
            <person name="Chau D.C."/>
            <person name="Chavez A.C."/>
            <person name="Clerc-Blankenburg K.C."/>
            <person name="Coyle M.C."/>
            <person name="Dao M.D."/>
            <person name="Davila M.L.D."/>
            <person name="Davy-Carroll L.D."/>
            <person name="Denson S.D."/>
            <person name="Dinh H.D."/>
            <person name="Fernandez S.F."/>
            <person name="Fernando P.F."/>
            <person name="Forbes L.F."/>
            <person name="Francis C.F."/>
            <person name="Francisco L.F."/>
            <person name="Fu Q.F."/>
            <person name="Garcia-Iii R.G."/>
            <person name="Garrett T.G."/>
            <person name="Gross S.G."/>
            <person name="Gubbala S.G."/>
            <person name="Hirani K.H."/>
            <person name="Hogues M.H."/>
            <person name="Hollins B.H."/>
            <person name="Jackson L.J."/>
            <person name="Javaid M.J."/>
            <person name="Jhangiani S.J."/>
            <person name="Johnson A.J."/>
            <person name="Johnson B.J."/>
            <person name="Jones J.J."/>
            <person name="Joshi V.J."/>
            <person name="Kalu J.K."/>
            <person name="Khan N.K."/>
            <person name="Korchina V.K."/>
            <person name="Kovar C.K."/>
            <person name="Lago L.L."/>
            <person name="Lara F.L."/>
            <person name="Le T.-K.L."/>
            <person name="Lee S.L."/>
            <person name="Legall-Iii F.L."/>
            <person name="Lemon S.L."/>
            <person name="Liu J.L."/>
            <person name="Liu Y.-S.L."/>
            <person name="Liyanage D.L."/>
            <person name="Lopez J.L."/>
            <person name="Lorensuhewa L.L."/>
            <person name="Mata R.M."/>
            <person name="Mathew T.M."/>
            <person name="Mercado C.M."/>
            <person name="Mercado I.M."/>
            <person name="Morales K.M."/>
            <person name="Morgan M.M."/>
            <person name="Munidasa M.M."/>
            <person name="Ngo D.N."/>
            <person name="Nguyen L.N."/>
            <person name="Nguyen T.N."/>
            <person name="Nguyen N.N."/>
            <person name="Obregon M.O."/>
            <person name="Okwuonu G.O."/>
            <person name="Ongeri F.O."/>
            <person name="Onwere C.O."/>
            <person name="Osifeso I.O."/>
            <person name="Parra A.P."/>
            <person name="Patil S.P."/>
            <person name="Perez A.P."/>
            <person name="Perez Y.P."/>
            <person name="Pham C.P."/>
            <person name="Pu L.-L.P."/>
            <person name="Puazo M.P."/>
            <person name="Quiroz J.Q."/>
            <person name="Rouhana J.R."/>
            <person name="Ruiz M.R."/>
            <person name="Ruiz S.-J.R."/>
            <person name="Saada N.S."/>
            <person name="Santibanez J.S."/>
            <person name="Scheel M.S."/>
            <person name="Schneider B.S."/>
            <person name="Simmons D.S."/>
            <person name="Sisson I.S."/>
            <person name="Tang L.-Y.T."/>
            <person name="Thornton R.T."/>
            <person name="Tisius J.T."/>
            <person name="Toledanes G.T."/>
            <person name="Trejos Z.T."/>
            <person name="Usmani K.U."/>
            <person name="Varghese R.V."/>
            <person name="Vattathil S.V."/>
            <person name="Vee V.V."/>
            <person name="Walker D.W."/>
            <person name="Weissenberger G.W."/>
            <person name="White C.W."/>
            <person name="Williams A.W."/>
            <person name="Woodworth J.W."/>
            <person name="Wright R.W."/>
            <person name="Zhu Y.Z."/>
            <person name="Han Y.H."/>
            <person name="Newsham I.N."/>
            <person name="Nazareth L.N."/>
            <person name="Worley K.W."/>
            <person name="Muzny D.M."/>
            <person name="Rogers J.R."/>
            <person name="Gibbs R.G."/>
        </authorList>
    </citation>
    <scope>NUCLEOTIDE SEQUENCE [LARGE SCALE GENOMIC DNA]</scope>
</reference>
<dbReference type="InterPro" id="IPR036875">
    <property type="entry name" value="Znf_CCHC_sf"/>
</dbReference>
<evidence type="ECO:0000256" key="6">
    <source>
        <dbReference type="SAM" id="MobiDB-lite"/>
    </source>
</evidence>
<dbReference type="GO" id="GO:0019068">
    <property type="term" value="P:virion assembly"/>
    <property type="evidence" value="ECO:0007669"/>
    <property type="project" value="InterPro"/>
</dbReference>
<dbReference type="OMA" id="KKDQCAY"/>
<keyword evidence="9" id="KW-1185">Reference proteome</keyword>
<evidence type="ECO:0000256" key="3">
    <source>
        <dbReference type="ARBA" id="ARBA00022870"/>
    </source>
</evidence>
<keyword evidence="3" id="KW-1043">Host membrane</keyword>
<evidence type="ECO:0000313" key="9">
    <source>
        <dbReference type="Proteomes" id="UP000028761"/>
    </source>
</evidence>
<dbReference type="AlphaFoldDB" id="A0A8I5NT99"/>
<reference evidence="8" key="3">
    <citation type="submission" date="2025-09" db="UniProtKB">
        <authorList>
            <consortium name="Ensembl"/>
        </authorList>
    </citation>
    <scope>IDENTIFICATION</scope>
</reference>
<dbReference type="InterPro" id="IPR003036">
    <property type="entry name" value="Gag_P30"/>
</dbReference>
<evidence type="ECO:0000313" key="8">
    <source>
        <dbReference type="Ensembl" id="ENSPANP00000060697.1"/>
    </source>
</evidence>
<dbReference type="PROSITE" id="PS50158">
    <property type="entry name" value="ZF_CCHC"/>
    <property type="match status" value="1"/>
</dbReference>
<evidence type="ECO:0000256" key="4">
    <source>
        <dbReference type="ARBA" id="ARBA00023136"/>
    </source>
</evidence>
<feature type="compositionally biased region" description="Basic and acidic residues" evidence="6">
    <location>
        <begin position="155"/>
        <end position="167"/>
    </location>
</feature>
<feature type="region of interest" description="Disordered" evidence="6">
    <location>
        <begin position="510"/>
        <end position="533"/>
    </location>
</feature>